<dbReference type="RefSeq" id="XP_025569108.1">
    <property type="nucleotide sequence ID" value="XM_025716443.1"/>
</dbReference>
<dbReference type="InterPro" id="IPR011990">
    <property type="entry name" value="TPR-like_helical_dom_sf"/>
</dbReference>
<dbReference type="OrthoDB" id="5986190at2759"/>
<reference evidence="1 2" key="1">
    <citation type="submission" date="2018-02" db="EMBL/GenBank/DDBJ databases">
        <title>The genomes of Aspergillus section Nigri reveals drivers in fungal speciation.</title>
        <authorList>
            <consortium name="DOE Joint Genome Institute"/>
            <person name="Vesth T.C."/>
            <person name="Nybo J."/>
            <person name="Theobald S."/>
            <person name="Brandl J."/>
            <person name="Frisvad J.C."/>
            <person name="Nielsen K.F."/>
            <person name="Lyhne E.K."/>
            <person name="Kogle M.E."/>
            <person name="Kuo A."/>
            <person name="Riley R."/>
            <person name="Clum A."/>
            <person name="Nolan M."/>
            <person name="Lipzen A."/>
            <person name="Salamov A."/>
            <person name="Henrissat B."/>
            <person name="Wiebenga A."/>
            <person name="De vries R.P."/>
            <person name="Grigoriev I.V."/>
            <person name="Mortensen U.H."/>
            <person name="Andersen M.R."/>
            <person name="Baker S.E."/>
        </authorList>
    </citation>
    <scope>NUCLEOTIDE SEQUENCE [LARGE SCALE GENOMIC DNA]</scope>
    <source>
        <strain evidence="1 2">CBS 121593</strain>
    </source>
</reference>
<dbReference type="EMBL" id="KZ824526">
    <property type="protein sequence ID" value="RAK94780.1"/>
    <property type="molecule type" value="Genomic_DNA"/>
</dbReference>
<evidence type="ECO:0008006" key="3">
    <source>
        <dbReference type="Google" id="ProtNLM"/>
    </source>
</evidence>
<dbReference type="Pfam" id="PF13374">
    <property type="entry name" value="TPR_10"/>
    <property type="match status" value="1"/>
</dbReference>
<accession>A0A395GHG6</accession>
<dbReference type="Gene3D" id="1.25.40.10">
    <property type="entry name" value="Tetratricopeptide repeat domain"/>
    <property type="match status" value="1"/>
</dbReference>
<dbReference type="Proteomes" id="UP000249402">
    <property type="component" value="Unassembled WGS sequence"/>
</dbReference>
<organism evidence="1 2">
    <name type="scientific">Aspergillus ibericus CBS 121593</name>
    <dbReference type="NCBI Taxonomy" id="1448316"/>
    <lineage>
        <taxon>Eukaryota</taxon>
        <taxon>Fungi</taxon>
        <taxon>Dikarya</taxon>
        <taxon>Ascomycota</taxon>
        <taxon>Pezizomycotina</taxon>
        <taxon>Eurotiomycetes</taxon>
        <taxon>Eurotiomycetidae</taxon>
        <taxon>Eurotiales</taxon>
        <taxon>Aspergillaceae</taxon>
        <taxon>Aspergillus</taxon>
        <taxon>Aspergillus subgen. Circumdati</taxon>
    </lineage>
</organism>
<dbReference type="SUPFAM" id="SSF48452">
    <property type="entry name" value="TPR-like"/>
    <property type="match status" value="1"/>
</dbReference>
<dbReference type="GeneID" id="37221308"/>
<dbReference type="AlphaFoldDB" id="A0A395GHG6"/>
<sequence>LLEHVVAVRESILVEEHPDRLTSQHALAGAYQYNGQMKEAVVLLEHVVAVKERTLTQEYPSRLDSQHALAKLLLQISPKSNTPKCF</sequence>
<name>A0A395GHG6_9EURO</name>
<dbReference type="VEuPathDB" id="FungiDB:BO80DRAFT_370334"/>
<proteinExistence type="predicted"/>
<evidence type="ECO:0000313" key="1">
    <source>
        <dbReference type="EMBL" id="RAK94780.1"/>
    </source>
</evidence>
<protein>
    <recommendedName>
        <fullName evidence="3">Kinesin light chain</fullName>
    </recommendedName>
</protein>
<feature type="non-terminal residue" evidence="1">
    <location>
        <position position="1"/>
    </location>
</feature>
<evidence type="ECO:0000313" key="2">
    <source>
        <dbReference type="Proteomes" id="UP000249402"/>
    </source>
</evidence>
<gene>
    <name evidence="1" type="ORF">BO80DRAFT_370334</name>
</gene>
<keyword evidence="2" id="KW-1185">Reference proteome</keyword>
<dbReference type="STRING" id="1448316.A0A395GHG6"/>